<dbReference type="SMART" id="SM00225">
    <property type="entry name" value="BTB"/>
    <property type="match status" value="1"/>
</dbReference>
<dbReference type="Pfam" id="PF00651">
    <property type="entry name" value="BTB"/>
    <property type="match status" value="1"/>
</dbReference>
<feature type="repeat" description="ANK" evidence="3">
    <location>
        <begin position="231"/>
        <end position="264"/>
    </location>
</feature>
<feature type="repeat" description="ANK" evidence="3">
    <location>
        <begin position="36"/>
        <end position="69"/>
    </location>
</feature>
<dbReference type="Pfam" id="PF12796">
    <property type="entry name" value="Ank_2"/>
    <property type="match status" value="4"/>
</dbReference>
<proteinExistence type="predicted"/>
<dbReference type="PROSITE" id="PS50097">
    <property type="entry name" value="BTB"/>
    <property type="match status" value="1"/>
</dbReference>
<dbReference type="SUPFAM" id="SSF48403">
    <property type="entry name" value="Ankyrin repeat"/>
    <property type="match status" value="2"/>
</dbReference>
<dbReference type="PROSITE" id="PS50088">
    <property type="entry name" value="ANK_REPEAT"/>
    <property type="match status" value="6"/>
</dbReference>
<dbReference type="Gene3D" id="3.30.710.10">
    <property type="entry name" value="Potassium Channel Kv1.1, Chain A"/>
    <property type="match status" value="1"/>
</dbReference>
<name>A0AAV8AEE7_9EUKA</name>
<dbReference type="Proteomes" id="UP001146793">
    <property type="component" value="Unassembled WGS sequence"/>
</dbReference>
<accession>A0AAV8AEE7</accession>
<dbReference type="InterPro" id="IPR036770">
    <property type="entry name" value="Ankyrin_rpt-contain_sf"/>
</dbReference>
<dbReference type="AlphaFoldDB" id="A0AAV8AEE7"/>
<dbReference type="InterPro" id="IPR002110">
    <property type="entry name" value="Ankyrin_rpt"/>
</dbReference>
<feature type="repeat" description="ANK" evidence="3">
    <location>
        <begin position="68"/>
        <end position="101"/>
    </location>
</feature>
<comment type="caution">
    <text evidence="5">The sequence shown here is derived from an EMBL/GenBank/DDBJ whole genome shotgun (WGS) entry which is preliminary data.</text>
</comment>
<dbReference type="EMBL" id="JANTQA010000008">
    <property type="protein sequence ID" value="KAJ3451999.1"/>
    <property type="molecule type" value="Genomic_DNA"/>
</dbReference>
<evidence type="ECO:0000313" key="6">
    <source>
        <dbReference type="Proteomes" id="UP001146793"/>
    </source>
</evidence>
<dbReference type="CDD" id="cd18186">
    <property type="entry name" value="BTB_POZ_ZBTB_KLHL-like"/>
    <property type="match status" value="1"/>
</dbReference>
<evidence type="ECO:0000256" key="1">
    <source>
        <dbReference type="ARBA" id="ARBA00022737"/>
    </source>
</evidence>
<dbReference type="PANTHER" id="PTHR24198:SF165">
    <property type="entry name" value="ANKYRIN REPEAT-CONTAINING PROTEIN-RELATED"/>
    <property type="match status" value="1"/>
</dbReference>
<dbReference type="SMART" id="SM00248">
    <property type="entry name" value="ANK"/>
    <property type="match status" value="10"/>
</dbReference>
<evidence type="ECO:0000256" key="3">
    <source>
        <dbReference type="PROSITE-ProRule" id="PRU00023"/>
    </source>
</evidence>
<reference evidence="5" key="1">
    <citation type="submission" date="2022-08" db="EMBL/GenBank/DDBJ databases">
        <title>Novel sulphate-reducing endosymbionts in the free-living metamonad Anaeramoeba.</title>
        <authorList>
            <person name="Jerlstrom-Hultqvist J."/>
            <person name="Cepicka I."/>
            <person name="Gallot-Lavallee L."/>
            <person name="Salas-Leiva D."/>
            <person name="Curtis B.A."/>
            <person name="Zahonova K."/>
            <person name="Pipaliya S."/>
            <person name="Dacks J."/>
            <person name="Roger A.J."/>
        </authorList>
    </citation>
    <scope>NUCLEOTIDE SEQUENCE</scope>
    <source>
        <strain evidence="5">Busselton2</strain>
    </source>
</reference>
<organism evidence="5 6">
    <name type="scientific">Anaeramoeba flamelloides</name>
    <dbReference type="NCBI Taxonomy" id="1746091"/>
    <lineage>
        <taxon>Eukaryota</taxon>
        <taxon>Metamonada</taxon>
        <taxon>Anaeramoebidae</taxon>
        <taxon>Anaeramoeba</taxon>
    </lineage>
</organism>
<evidence type="ECO:0000313" key="5">
    <source>
        <dbReference type="EMBL" id="KAJ3451999.1"/>
    </source>
</evidence>
<keyword evidence="1" id="KW-0677">Repeat</keyword>
<evidence type="ECO:0000256" key="2">
    <source>
        <dbReference type="ARBA" id="ARBA00023043"/>
    </source>
</evidence>
<feature type="repeat" description="ANK" evidence="3">
    <location>
        <begin position="170"/>
        <end position="203"/>
    </location>
</feature>
<sequence>MGNQQPLLRKMCNEDIEKIQKIIHKRRKHLNDPDKTGDTPLHFVIRFGLKIEIAKLLIEKGANVNQLNKISALHLSCKKNENLPLVKYLIENGADVNLKDNEGNTPLHYCGMYTKTTGIMEYLLDNGADPEQENNQGETPIFSASTNSVRADLIKLLIERGVNLNHLTSNGNHLIHYAGKFNLHPEIIQLFLDNKADVNLENKKRTLPLHLACQWGADITNIQKLVENGANKNLPLHMACANKAPYNVIKYLVDKTDDINTVNKYNMTPLLESCSRMGEYKTIKYLLKSGSDIKIRDHSGANALLVYPKIKLTIKLLHLFLKYGCDINDTEDHDFNVLYLACKTNSDIDLIKEIIWLGCNPNILNKSNRTALSTTCHRSFRNKMNPEILKILLSSGADVNIPSYEQNLFYVKESPKDLSIFETYTNFSKEIEKSFQENYITDATLELESEEKIRYHKILFELRLGSEENCEKFLKVLKTKTKEQANLFFKWVYGNVDIWGELKEIIGIFEELNLKKFYYQKAGTYNLLKDFKTLNEDNEKYPKDFEILVENKPIKVHKFVLCARSGLFRNMFSSIEEEILNISDYSQKSFETIQILINYFYSNSIDCSKIEKKKLPNILLELADLFDYYQLEQNSTYLRQLKKLGINVKKVSDLSVDIN</sequence>
<dbReference type="PROSITE" id="PS50297">
    <property type="entry name" value="ANK_REP_REGION"/>
    <property type="match status" value="4"/>
</dbReference>
<keyword evidence="2 3" id="KW-0040">ANK repeat</keyword>
<dbReference type="InterPro" id="IPR011333">
    <property type="entry name" value="SKP1/BTB/POZ_sf"/>
</dbReference>
<gene>
    <name evidence="5" type="ORF">M0812_03759</name>
</gene>
<feature type="repeat" description="ANK" evidence="3">
    <location>
        <begin position="102"/>
        <end position="135"/>
    </location>
</feature>
<dbReference type="SUPFAM" id="SSF54695">
    <property type="entry name" value="POZ domain"/>
    <property type="match status" value="1"/>
</dbReference>
<protein>
    <submittedName>
        <fullName evidence="5">Ankyrin repeat-containing protein</fullName>
    </submittedName>
</protein>
<dbReference type="Gene3D" id="1.25.40.20">
    <property type="entry name" value="Ankyrin repeat-containing domain"/>
    <property type="match status" value="3"/>
</dbReference>
<evidence type="ECO:0000259" key="4">
    <source>
        <dbReference type="PROSITE" id="PS50097"/>
    </source>
</evidence>
<feature type="repeat" description="ANK" evidence="3">
    <location>
        <begin position="136"/>
        <end position="169"/>
    </location>
</feature>
<feature type="domain" description="BTB" evidence="4">
    <location>
        <begin position="543"/>
        <end position="609"/>
    </location>
</feature>
<dbReference type="InterPro" id="IPR000210">
    <property type="entry name" value="BTB/POZ_dom"/>
</dbReference>
<dbReference type="PANTHER" id="PTHR24198">
    <property type="entry name" value="ANKYRIN REPEAT AND PROTEIN KINASE DOMAIN-CONTAINING PROTEIN"/>
    <property type="match status" value="1"/>
</dbReference>